<evidence type="ECO:0000313" key="2">
    <source>
        <dbReference type="EMBL" id="SLM88368.1"/>
    </source>
</evidence>
<name>A0A1X6WTF5_9MICO</name>
<feature type="region of interest" description="Disordered" evidence="1">
    <location>
        <begin position="1"/>
        <end position="38"/>
    </location>
</feature>
<organism evidence="2 3">
    <name type="scientific">Brachybacterium nesterenkovii</name>
    <dbReference type="NCBI Taxonomy" id="47847"/>
    <lineage>
        <taxon>Bacteria</taxon>
        <taxon>Bacillati</taxon>
        <taxon>Actinomycetota</taxon>
        <taxon>Actinomycetes</taxon>
        <taxon>Micrococcales</taxon>
        <taxon>Dermabacteraceae</taxon>
        <taxon>Brachybacterium</taxon>
    </lineage>
</organism>
<keyword evidence="3" id="KW-1185">Reference proteome</keyword>
<evidence type="ECO:0000256" key="1">
    <source>
        <dbReference type="SAM" id="MobiDB-lite"/>
    </source>
</evidence>
<feature type="compositionally biased region" description="Basic and acidic residues" evidence="1">
    <location>
        <begin position="21"/>
        <end position="36"/>
    </location>
</feature>
<gene>
    <name evidence="2" type="ORF">FM110_01690</name>
</gene>
<dbReference type="Proteomes" id="UP000195981">
    <property type="component" value="Unassembled WGS sequence"/>
</dbReference>
<dbReference type="SUPFAM" id="SSF46785">
    <property type="entry name" value="Winged helix' DNA-binding domain"/>
    <property type="match status" value="1"/>
</dbReference>
<dbReference type="AlphaFoldDB" id="A0A1X6WTF5"/>
<sequence length="143" mass="15468">MTGHPGARDGSPGTSGTLPGDDARHPAKTGKDHALSDTDTEWVDELVRSWTEVYKKAATTLALLRIIRDRGPLPASAIAPLFTEATGWSITERGLYRTLRRLAETGALRIEKVDVARTGAKRQDFELTAIGAAYLEGIEAQLL</sequence>
<evidence type="ECO:0000313" key="3">
    <source>
        <dbReference type="Proteomes" id="UP000195981"/>
    </source>
</evidence>
<dbReference type="EMBL" id="FWFG01000014">
    <property type="protein sequence ID" value="SLM88368.1"/>
    <property type="molecule type" value="Genomic_DNA"/>
</dbReference>
<protein>
    <submittedName>
        <fullName evidence="2">Uncharacterized protein</fullName>
    </submittedName>
</protein>
<dbReference type="Gene3D" id="1.10.10.10">
    <property type="entry name" value="Winged helix-like DNA-binding domain superfamily/Winged helix DNA-binding domain"/>
    <property type="match status" value="1"/>
</dbReference>
<proteinExistence type="predicted"/>
<dbReference type="InterPro" id="IPR036388">
    <property type="entry name" value="WH-like_DNA-bd_sf"/>
</dbReference>
<reference evidence="2 3" key="1">
    <citation type="submission" date="2017-02" db="EMBL/GenBank/DDBJ databases">
        <authorList>
            <person name="Peterson S.W."/>
        </authorList>
    </citation>
    <scope>NUCLEOTIDE SEQUENCE [LARGE SCALE GENOMIC DNA]</scope>
    <source>
        <strain evidence="2 3">CIP104813</strain>
    </source>
</reference>
<dbReference type="RefSeq" id="WP_234991835.1">
    <property type="nucleotide sequence ID" value="NZ_FWFG01000014.1"/>
</dbReference>
<accession>A0A1X6WTF5</accession>
<dbReference type="InterPro" id="IPR036390">
    <property type="entry name" value="WH_DNA-bd_sf"/>
</dbReference>